<dbReference type="AlphaFoldDB" id="A0A9W4U1X8"/>
<name>A0A9W4U1X8_9PLEO</name>
<proteinExistence type="predicted"/>
<accession>A0A9W4U1X8</accession>
<evidence type="ECO:0000313" key="1">
    <source>
        <dbReference type="EMBL" id="CAI6244830.1"/>
    </source>
</evidence>
<dbReference type="EMBL" id="CAOQHR010000001">
    <property type="protein sequence ID" value="CAI6244830.1"/>
    <property type="molecule type" value="Genomic_DNA"/>
</dbReference>
<comment type="caution">
    <text evidence="1">The sequence shown here is derived from an EMBL/GenBank/DDBJ whole genome shotgun (WGS) entry which is preliminary data.</text>
</comment>
<keyword evidence="2" id="KW-1185">Reference proteome</keyword>
<evidence type="ECO:0000313" key="2">
    <source>
        <dbReference type="Proteomes" id="UP001152607"/>
    </source>
</evidence>
<gene>
    <name evidence="1" type="ORF">PDIGIT_LOCUS731</name>
</gene>
<organism evidence="1 2">
    <name type="scientific">Periconia digitata</name>
    <dbReference type="NCBI Taxonomy" id="1303443"/>
    <lineage>
        <taxon>Eukaryota</taxon>
        <taxon>Fungi</taxon>
        <taxon>Dikarya</taxon>
        <taxon>Ascomycota</taxon>
        <taxon>Pezizomycotina</taxon>
        <taxon>Dothideomycetes</taxon>
        <taxon>Pleosporomycetidae</taxon>
        <taxon>Pleosporales</taxon>
        <taxon>Massarineae</taxon>
        <taxon>Periconiaceae</taxon>
        <taxon>Periconia</taxon>
    </lineage>
</organism>
<sequence length="127" mass="15071">MGISMPKTWFIQWKVPFRRFKSKANPYLNLTSRKEGDQFARIRLRVPCGHPCLTHRHRAQPRPGPNLDPRICLRLEWEVWVGLHLHLDHRLRSLGVLLLLFLHLVTLLSRRIARSDAIRYCEAPHRN</sequence>
<reference evidence="1" key="1">
    <citation type="submission" date="2023-01" db="EMBL/GenBank/DDBJ databases">
        <authorList>
            <person name="Van Ghelder C."/>
            <person name="Rancurel C."/>
        </authorList>
    </citation>
    <scope>NUCLEOTIDE SEQUENCE</scope>
    <source>
        <strain evidence="1">CNCM I-4278</strain>
    </source>
</reference>
<protein>
    <submittedName>
        <fullName evidence="1">Uncharacterized protein</fullName>
    </submittedName>
</protein>
<dbReference type="Proteomes" id="UP001152607">
    <property type="component" value="Unassembled WGS sequence"/>
</dbReference>